<evidence type="ECO:0000256" key="3">
    <source>
        <dbReference type="ARBA" id="ARBA00022777"/>
    </source>
</evidence>
<dbReference type="InterPro" id="IPR051681">
    <property type="entry name" value="Ser/Thr_Kinases-Pseudokinases"/>
</dbReference>
<feature type="compositionally biased region" description="Low complexity" evidence="6">
    <location>
        <begin position="478"/>
        <end position="495"/>
    </location>
</feature>
<dbReference type="Proteomes" id="UP000239649">
    <property type="component" value="Unassembled WGS sequence"/>
</dbReference>
<feature type="domain" description="Protein kinase" evidence="7">
    <location>
        <begin position="571"/>
        <end position="823"/>
    </location>
</feature>
<dbReference type="PANTHER" id="PTHR44329">
    <property type="entry name" value="SERINE/THREONINE-PROTEIN KINASE TNNI3K-RELATED"/>
    <property type="match status" value="1"/>
</dbReference>
<dbReference type="SUPFAM" id="SSF56112">
    <property type="entry name" value="Protein kinase-like (PK-like)"/>
    <property type="match status" value="1"/>
</dbReference>
<dbReference type="InterPro" id="IPR003609">
    <property type="entry name" value="Pan_app"/>
</dbReference>
<keyword evidence="1" id="KW-0808">Transferase</keyword>
<dbReference type="PANTHER" id="PTHR44329:SF288">
    <property type="entry name" value="MITOGEN-ACTIVATED PROTEIN KINASE KINASE KINASE 20"/>
    <property type="match status" value="1"/>
</dbReference>
<comment type="caution">
    <text evidence="9">The sequence shown here is derived from an EMBL/GenBank/DDBJ whole genome shotgun (WGS) entry which is preliminary data.</text>
</comment>
<protein>
    <submittedName>
        <fullName evidence="9">Serine threonine-kinase</fullName>
    </submittedName>
</protein>
<dbReference type="STRING" id="554055.A0A2P6VGM6"/>
<organism evidence="9 10">
    <name type="scientific">Micractinium conductrix</name>
    <dbReference type="NCBI Taxonomy" id="554055"/>
    <lineage>
        <taxon>Eukaryota</taxon>
        <taxon>Viridiplantae</taxon>
        <taxon>Chlorophyta</taxon>
        <taxon>core chlorophytes</taxon>
        <taxon>Trebouxiophyceae</taxon>
        <taxon>Chlorellales</taxon>
        <taxon>Chlorellaceae</taxon>
        <taxon>Chlorella clade</taxon>
        <taxon>Micractinium</taxon>
    </lineage>
</organism>
<dbReference type="PROSITE" id="PS00108">
    <property type="entry name" value="PROTEIN_KINASE_ST"/>
    <property type="match status" value="1"/>
</dbReference>
<gene>
    <name evidence="9" type="ORF">C2E20_3402</name>
</gene>
<dbReference type="PROSITE" id="PS00107">
    <property type="entry name" value="PROTEIN_KINASE_ATP"/>
    <property type="match status" value="1"/>
</dbReference>
<reference evidence="9 10" key="1">
    <citation type="journal article" date="2018" name="Plant J.">
        <title>Genome sequences of Chlorella sorokiniana UTEX 1602 and Micractinium conductrix SAG 241.80: implications to maltose excretion by a green alga.</title>
        <authorList>
            <person name="Arriola M.B."/>
            <person name="Velmurugan N."/>
            <person name="Zhang Y."/>
            <person name="Plunkett M.H."/>
            <person name="Hondzo H."/>
            <person name="Barney B.M."/>
        </authorList>
    </citation>
    <scope>NUCLEOTIDE SEQUENCE [LARGE SCALE GENOMIC DNA]</scope>
    <source>
        <strain evidence="9 10">SAG 241.80</strain>
    </source>
</reference>
<dbReference type="InterPro" id="IPR008271">
    <property type="entry name" value="Ser/Thr_kinase_AS"/>
</dbReference>
<evidence type="ECO:0000256" key="5">
    <source>
        <dbReference type="PROSITE-ProRule" id="PRU10141"/>
    </source>
</evidence>
<feature type="region of interest" description="Disordered" evidence="6">
    <location>
        <begin position="472"/>
        <end position="495"/>
    </location>
</feature>
<dbReference type="InterPro" id="IPR000719">
    <property type="entry name" value="Prot_kinase_dom"/>
</dbReference>
<evidence type="ECO:0000256" key="2">
    <source>
        <dbReference type="ARBA" id="ARBA00022741"/>
    </source>
</evidence>
<dbReference type="Pfam" id="PF00024">
    <property type="entry name" value="PAN_1"/>
    <property type="match status" value="1"/>
</dbReference>
<evidence type="ECO:0000256" key="6">
    <source>
        <dbReference type="SAM" id="MobiDB-lite"/>
    </source>
</evidence>
<dbReference type="PROSITE" id="PS50011">
    <property type="entry name" value="PROTEIN_KINASE_DOM"/>
    <property type="match status" value="1"/>
</dbReference>
<accession>A0A2P6VGM6</accession>
<dbReference type="PROSITE" id="PS50948">
    <property type="entry name" value="PAN"/>
    <property type="match status" value="1"/>
</dbReference>
<sequence length="823" mass="85242">MDACDECRFYSLGCTLAPVVANSSRQAVAGSPTPTAGFPVRYELNDLPGFTAQAGQGVPGADITCPQSLLPGKCAVNDTTDVVVLCIRTPECAAVVHYFRGLDGCSQPVSLLVHDSLTQSGAFVSPTVATLSRIDTGSLRETTLMASDNATVVLPPVEQLPADATEISNTTWLGCIITPNALMAGDVVEVVSGVATAEECCKRCRGDMRCNLFNYCKQPGGCTFSWGPRTLSLEQAQCELRFNEPVSLAEGGFPPAVIDKGPAVPFVGGAPLAVLAPPLPGFIVLPGRNQFQFSDGSFNCSFTINPQSQECVVQGTPEELGDTCQQTPECVGLILLEQPEGAPIGVLKAVIDKSSIGLSPTNALYIRNDTRSGDGGGGGGGLSTGAVVGVARSGGASVTGAGSGPAAAPSSAASSQPLASFELASTLGSRTRASPFAAARARAAALGHAPAAGGGALGGSAAITPTMSPTISRMSEVSARSGLASGPSSSGTSASNVLPELVAHVANQDAGAQQSMGWVGGGSSGGGGGDDATAGGELLREVSLLSPQALSAGLRDWLVDLQEVEFLRWPNGALQELGQGASATVYKVLYRGEEVAAKEVEIGRSAAMQELFVKEAERLHQMRHAHVVGLYGVVLSGSQGLLLMEYCSGRDLHSALQLKAAGSDQRLFGWYGRGRRVAADIAKGLNFLHSKGCVHMDIKSSNVLLTGSGTAKLADVGLARLQQNTHISGMETKAVGTFSWMAPEVIMGSRCTSSVDLFSFGVVLWEIITGEQPLRGEMRLPHVPDECPREAADLITRCMSLDAGQRPTAQQLMRELEAMKGRH</sequence>
<evidence type="ECO:0000259" key="8">
    <source>
        <dbReference type="PROSITE" id="PS50948"/>
    </source>
</evidence>
<dbReference type="AlphaFoldDB" id="A0A2P6VGM6"/>
<evidence type="ECO:0000313" key="10">
    <source>
        <dbReference type="Proteomes" id="UP000239649"/>
    </source>
</evidence>
<keyword evidence="4 5" id="KW-0067">ATP-binding</keyword>
<evidence type="ECO:0000256" key="1">
    <source>
        <dbReference type="ARBA" id="ARBA00022679"/>
    </source>
</evidence>
<keyword evidence="10" id="KW-1185">Reference proteome</keyword>
<dbReference type="Pfam" id="PF00069">
    <property type="entry name" value="Pkinase"/>
    <property type="match status" value="1"/>
</dbReference>
<dbReference type="SMART" id="SM00220">
    <property type="entry name" value="S_TKc"/>
    <property type="match status" value="1"/>
</dbReference>
<dbReference type="InterPro" id="IPR011009">
    <property type="entry name" value="Kinase-like_dom_sf"/>
</dbReference>
<dbReference type="OrthoDB" id="2013833at2759"/>
<evidence type="ECO:0000313" key="9">
    <source>
        <dbReference type="EMBL" id="PSC73227.1"/>
    </source>
</evidence>
<proteinExistence type="predicted"/>
<dbReference type="Gene3D" id="1.10.510.10">
    <property type="entry name" value="Transferase(Phosphotransferase) domain 1"/>
    <property type="match status" value="1"/>
</dbReference>
<dbReference type="GO" id="GO:0005524">
    <property type="term" value="F:ATP binding"/>
    <property type="evidence" value="ECO:0007669"/>
    <property type="project" value="UniProtKB-UniRule"/>
</dbReference>
<keyword evidence="2 5" id="KW-0547">Nucleotide-binding</keyword>
<evidence type="ECO:0000259" key="7">
    <source>
        <dbReference type="PROSITE" id="PS50011"/>
    </source>
</evidence>
<evidence type="ECO:0000256" key="4">
    <source>
        <dbReference type="ARBA" id="ARBA00022840"/>
    </source>
</evidence>
<dbReference type="InterPro" id="IPR017441">
    <property type="entry name" value="Protein_kinase_ATP_BS"/>
</dbReference>
<name>A0A2P6VGM6_9CHLO</name>
<feature type="binding site" evidence="5">
    <location>
        <position position="598"/>
    </location>
    <ligand>
        <name>ATP</name>
        <dbReference type="ChEBI" id="CHEBI:30616"/>
    </ligand>
</feature>
<keyword evidence="3" id="KW-0418">Kinase</keyword>
<dbReference type="GO" id="GO:0004674">
    <property type="term" value="F:protein serine/threonine kinase activity"/>
    <property type="evidence" value="ECO:0007669"/>
    <property type="project" value="TreeGrafter"/>
</dbReference>
<feature type="domain" description="Apple" evidence="8">
    <location>
        <begin position="175"/>
        <end position="238"/>
    </location>
</feature>
<dbReference type="EMBL" id="LHPF02000007">
    <property type="protein sequence ID" value="PSC73227.1"/>
    <property type="molecule type" value="Genomic_DNA"/>
</dbReference>